<evidence type="ECO:0000256" key="8">
    <source>
        <dbReference type="ARBA" id="ARBA00023277"/>
    </source>
</evidence>
<dbReference type="SUPFAM" id="SSF74650">
    <property type="entry name" value="Galactose mutarotase-like"/>
    <property type="match status" value="1"/>
</dbReference>
<dbReference type="GO" id="GO:0030246">
    <property type="term" value="F:carbohydrate binding"/>
    <property type="evidence" value="ECO:0007669"/>
    <property type="project" value="InterPro"/>
</dbReference>
<dbReference type="PANTHER" id="PTHR32018">
    <property type="entry name" value="RHAMNOGALACTURONATE LYASE FAMILY PROTEIN"/>
    <property type="match status" value="1"/>
</dbReference>
<feature type="domain" description="Rhamnogalacturonan lyase" evidence="11">
    <location>
        <begin position="266"/>
        <end position="325"/>
    </location>
</feature>
<dbReference type="InterPro" id="IPR051850">
    <property type="entry name" value="Polysacch_Lyase_4"/>
</dbReference>
<evidence type="ECO:0000256" key="4">
    <source>
        <dbReference type="ARBA" id="ARBA00012437"/>
    </source>
</evidence>
<dbReference type="GO" id="GO:0000272">
    <property type="term" value="P:polysaccharide catabolic process"/>
    <property type="evidence" value="ECO:0007669"/>
    <property type="project" value="UniProtKB-KW"/>
</dbReference>
<reference evidence="13" key="2">
    <citation type="submission" date="2015-01" db="EMBL/GenBank/DDBJ databases">
        <title>Evolutionary Origins and Diversification of the Mycorrhizal Mutualists.</title>
        <authorList>
            <consortium name="DOE Joint Genome Institute"/>
            <consortium name="Mycorrhizal Genomics Consortium"/>
            <person name="Kohler A."/>
            <person name="Kuo A."/>
            <person name="Nagy L.G."/>
            <person name="Floudas D."/>
            <person name="Copeland A."/>
            <person name="Barry K.W."/>
            <person name="Cichocki N."/>
            <person name="Veneault-Fourrey C."/>
            <person name="LaButti K."/>
            <person name="Lindquist E.A."/>
            <person name="Lipzen A."/>
            <person name="Lundell T."/>
            <person name="Morin E."/>
            <person name="Murat C."/>
            <person name="Riley R."/>
            <person name="Ohm R."/>
            <person name="Sun H."/>
            <person name="Tunlid A."/>
            <person name="Henrissat B."/>
            <person name="Grigoriev I.V."/>
            <person name="Hibbett D.S."/>
            <person name="Martin F."/>
        </authorList>
    </citation>
    <scope>NUCLEOTIDE SEQUENCE [LARGE SCALE GENOMIC DNA]</scope>
    <source>
        <strain evidence="13">Zn</strain>
    </source>
</reference>
<dbReference type="Pfam" id="PF14683">
    <property type="entry name" value="CBM-like"/>
    <property type="match status" value="1"/>
</dbReference>
<dbReference type="HOGENOM" id="CLU_021767_1_0_1"/>
<dbReference type="EC" id="4.2.2.23" evidence="4"/>
<evidence type="ECO:0000313" key="12">
    <source>
        <dbReference type="EMBL" id="KIM96043.1"/>
    </source>
</evidence>
<dbReference type="CDD" id="cd10320">
    <property type="entry name" value="RGL4_N"/>
    <property type="match status" value="1"/>
</dbReference>
<reference evidence="12 13" key="1">
    <citation type="submission" date="2014-04" db="EMBL/GenBank/DDBJ databases">
        <authorList>
            <consortium name="DOE Joint Genome Institute"/>
            <person name="Kuo A."/>
            <person name="Martino E."/>
            <person name="Perotto S."/>
            <person name="Kohler A."/>
            <person name="Nagy L.G."/>
            <person name="Floudas D."/>
            <person name="Copeland A."/>
            <person name="Barry K.W."/>
            <person name="Cichocki N."/>
            <person name="Veneault-Fourrey C."/>
            <person name="LaButti K."/>
            <person name="Lindquist E.A."/>
            <person name="Lipzen A."/>
            <person name="Lundell T."/>
            <person name="Morin E."/>
            <person name="Murat C."/>
            <person name="Sun H."/>
            <person name="Tunlid A."/>
            <person name="Henrissat B."/>
            <person name="Grigoriev I.V."/>
            <person name="Hibbett D.S."/>
            <person name="Martin F."/>
            <person name="Nordberg H.P."/>
            <person name="Cantor M.N."/>
            <person name="Hua S.X."/>
        </authorList>
    </citation>
    <scope>NUCLEOTIDE SEQUENCE [LARGE SCALE GENOMIC DNA]</scope>
    <source>
        <strain evidence="12 13">Zn</strain>
    </source>
</reference>
<keyword evidence="9" id="KW-0624">Polysaccharide degradation</keyword>
<evidence type="ECO:0000259" key="10">
    <source>
        <dbReference type="Pfam" id="PF14683"/>
    </source>
</evidence>
<dbReference type="Gene3D" id="2.60.120.260">
    <property type="entry name" value="Galactose-binding domain-like"/>
    <property type="match status" value="1"/>
</dbReference>
<accession>A0A0C3CAU2</accession>
<evidence type="ECO:0000259" key="11">
    <source>
        <dbReference type="Pfam" id="PF14686"/>
    </source>
</evidence>
<name>A0A0C3CAU2_OIDMZ</name>
<dbReference type="InterPro" id="IPR014718">
    <property type="entry name" value="GH-type_carb-bd"/>
</dbReference>
<keyword evidence="13" id="KW-1185">Reference proteome</keyword>
<dbReference type="OrthoDB" id="1179585at2759"/>
<feature type="domain" description="Rhamnogalacturonan lyase" evidence="10">
    <location>
        <begin position="362"/>
        <end position="533"/>
    </location>
</feature>
<gene>
    <name evidence="12" type="ORF">OIDMADRAFT_106160</name>
</gene>
<keyword evidence="7" id="KW-0456">Lyase</keyword>
<dbReference type="Proteomes" id="UP000054321">
    <property type="component" value="Unassembled WGS sequence"/>
</dbReference>
<dbReference type="CDD" id="cd10316">
    <property type="entry name" value="RGL4_M"/>
    <property type="match status" value="1"/>
</dbReference>
<organism evidence="12 13">
    <name type="scientific">Oidiodendron maius (strain Zn)</name>
    <dbReference type="NCBI Taxonomy" id="913774"/>
    <lineage>
        <taxon>Eukaryota</taxon>
        <taxon>Fungi</taxon>
        <taxon>Dikarya</taxon>
        <taxon>Ascomycota</taxon>
        <taxon>Pezizomycotina</taxon>
        <taxon>Leotiomycetes</taxon>
        <taxon>Leotiomycetes incertae sedis</taxon>
        <taxon>Myxotrichaceae</taxon>
        <taxon>Oidiodendron</taxon>
    </lineage>
</organism>
<dbReference type="EMBL" id="KN832885">
    <property type="protein sequence ID" value="KIM96043.1"/>
    <property type="molecule type" value="Genomic_DNA"/>
</dbReference>
<dbReference type="GO" id="GO:0005576">
    <property type="term" value="C:extracellular region"/>
    <property type="evidence" value="ECO:0007669"/>
    <property type="project" value="UniProtKB-SubCell"/>
</dbReference>
<proteinExistence type="inferred from homology"/>
<dbReference type="InterPro" id="IPR011013">
    <property type="entry name" value="Gal_mutarotase_sf_dom"/>
</dbReference>
<comment type="catalytic activity">
    <reaction evidence="1">
        <text>Endotype eliminative cleavage of L-alpha-rhamnopyranosyl-(1-&gt;4)-alpha-D-galactopyranosyluronic acid bonds of rhamnogalacturonan I domains in ramified hairy regions of pectin leaving L-rhamnopyranose at the reducing end and 4-deoxy-4,5-unsaturated D-galactopyranosyluronic acid at the non-reducing end.</text>
        <dbReference type="EC" id="4.2.2.23"/>
    </reaction>
</comment>
<evidence type="ECO:0000256" key="6">
    <source>
        <dbReference type="ARBA" id="ARBA00022729"/>
    </source>
</evidence>
<evidence type="ECO:0000256" key="2">
    <source>
        <dbReference type="ARBA" id="ARBA00004613"/>
    </source>
</evidence>
<evidence type="ECO:0000256" key="7">
    <source>
        <dbReference type="ARBA" id="ARBA00023239"/>
    </source>
</evidence>
<sequence length="536" mass="60165">MTINSKGYAYSMVWKGRELVRNATGGYSDTGGKTTFNFTTGPTVVEQTKDMIHVAFDSYLATVHYVLFSGLAGHYQYVINNNLGSQGEVRSLYRFDPLQFTWGRTNIKNAPLPSIVDIETGYKVEDETWQRRNGTYVTKYDFSCFVRDLDFHGLYGNNVGAFVIAPSKDYYIGDHLKQELMLHRESSTDDAVLLHMYHGSHYNSEFSNNIPPGKMWGPWLLYVNNGNLKDAAKRMKQEEAAWPYSWLKDADYQNRGKVSGTLVLSDGRPASGAAVFLGDENGWETNNQGTHYQYTTYADDGGSFTFQDVRGQKGYKLLAWANGGKLSDVDNIFNGTMVSFAQKEHVNLGTIEWPIPSREIEWQIGDFDKKTLGFRHGGDPMQHGLSDLCPANLVYSIGVNKASDWCFAQSAQGNWTVIFDRAKYSNRNATLTISFAGYTSQNGYGLGADSYNLPEVIPTGLNVSMNEFLVGQIVSEVATDGALYRSATTSGGYYASRFTISSEMFLLDKPNRLDLTLTQNHRWRGIIWDALKLEWN</sequence>
<dbReference type="Pfam" id="PF14686">
    <property type="entry name" value="fn3_3"/>
    <property type="match status" value="1"/>
</dbReference>
<dbReference type="InterPro" id="IPR013784">
    <property type="entry name" value="Carb-bd-like_fold"/>
</dbReference>
<dbReference type="Gene3D" id="2.70.98.10">
    <property type="match status" value="1"/>
</dbReference>
<comment type="similarity">
    <text evidence="3">Belongs to the polysaccharide lyase 4 family.</text>
</comment>
<evidence type="ECO:0000256" key="3">
    <source>
        <dbReference type="ARBA" id="ARBA00010418"/>
    </source>
</evidence>
<dbReference type="AlphaFoldDB" id="A0A0C3CAU2"/>
<dbReference type="InParanoid" id="A0A0C3CAU2"/>
<keyword evidence="6" id="KW-0732">Signal</keyword>
<dbReference type="InterPro" id="IPR029411">
    <property type="entry name" value="RG-lyase_III"/>
</dbReference>
<evidence type="ECO:0000256" key="9">
    <source>
        <dbReference type="ARBA" id="ARBA00023326"/>
    </source>
</evidence>
<dbReference type="InterPro" id="IPR008979">
    <property type="entry name" value="Galactose-bd-like_sf"/>
</dbReference>
<dbReference type="SUPFAM" id="SSF49785">
    <property type="entry name" value="Galactose-binding domain-like"/>
    <property type="match status" value="1"/>
</dbReference>
<protein>
    <recommendedName>
        <fullName evidence="4">rhamnogalacturonan endolyase</fullName>
        <ecNumber evidence="4">4.2.2.23</ecNumber>
    </recommendedName>
</protein>
<dbReference type="SUPFAM" id="SSF49452">
    <property type="entry name" value="Starch-binding domain-like"/>
    <property type="match status" value="1"/>
</dbReference>
<dbReference type="GO" id="GO:0102210">
    <property type="term" value="F:rhamnogalacturonan endolyase activity"/>
    <property type="evidence" value="ECO:0007669"/>
    <property type="project" value="UniProtKB-EC"/>
</dbReference>
<dbReference type="InterPro" id="IPR029413">
    <property type="entry name" value="RG-lyase_II"/>
</dbReference>
<evidence type="ECO:0000256" key="5">
    <source>
        <dbReference type="ARBA" id="ARBA00022525"/>
    </source>
</evidence>
<evidence type="ECO:0000256" key="1">
    <source>
        <dbReference type="ARBA" id="ARBA00001324"/>
    </source>
</evidence>
<comment type="subcellular location">
    <subcellularLocation>
        <location evidence="2">Secreted</location>
    </subcellularLocation>
</comment>
<evidence type="ECO:0000313" key="13">
    <source>
        <dbReference type="Proteomes" id="UP000054321"/>
    </source>
</evidence>
<dbReference type="PANTHER" id="PTHR32018:SF1">
    <property type="entry name" value="RHAMNOGALACTURONAN ENDOLYASE"/>
    <property type="match status" value="1"/>
</dbReference>
<keyword evidence="8" id="KW-0119">Carbohydrate metabolism</keyword>
<keyword evidence="5" id="KW-0964">Secreted</keyword>